<dbReference type="OrthoDB" id="339991at2759"/>
<feature type="compositionally biased region" description="Basic and acidic residues" evidence="1">
    <location>
        <begin position="531"/>
        <end position="553"/>
    </location>
</feature>
<feature type="region of interest" description="Disordered" evidence="1">
    <location>
        <begin position="327"/>
        <end position="347"/>
    </location>
</feature>
<reference evidence="2 3" key="1">
    <citation type="submission" date="2014-02" db="EMBL/GenBank/DDBJ databases">
        <authorList>
            <person name="Sibley D."/>
            <person name="Venepally P."/>
            <person name="Karamycheva S."/>
            <person name="Hadjithomas M."/>
            <person name="Khan A."/>
            <person name="Brunk B."/>
            <person name="Roos D."/>
            <person name="Caler E."/>
            <person name="Lorenzi H."/>
        </authorList>
    </citation>
    <scope>NUCLEOTIDE SEQUENCE [LARGE SCALE GENOMIC DNA]</scope>
    <source>
        <strain evidence="2 3">GAB2-2007-GAL-DOM2</strain>
    </source>
</reference>
<evidence type="ECO:0000256" key="1">
    <source>
        <dbReference type="SAM" id="MobiDB-lite"/>
    </source>
</evidence>
<feature type="compositionally biased region" description="Low complexity" evidence="1">
    <location>
        <begin position="327"/>
        <end position="345"/>
    </location>
</feature>
<feature type="compositionally biased region" description="Acidic residues" evidence="1">
    <location>
        <begin position="598"/>
        <end position="620"/>
    </location>
</feature>
<dbReference type="PANTHER" id="PTHR15237">
    <property type="entry name" value="DNA REPAIR PROTEIN RAD9"/>
    <property type="match status" value="1"/>
</dbReference>
<dbReference type="GO" id="GO:0030896">
    <property type="term" value="C:checkpoint clamp complex"/>
    <property type="evidence" value="ECO:0007669"/>
    <property type="project" value="InterPro"/>
</dbReference>
<dbReference type="SUPFAM" id="SSF55979">
    <property type="entry name" value="DNA clamp"/>
    <property type="match status" value="1"/>
</dbReference>
<dbReference type="InterPro" id="IPR046938">
    <property type="entry name" value="DNA_clamp_sf"/>
</dbReference>
<feature type="region of interest" description="Disordered" evidence="1">
    <location>
        <begin position="372"/>
        <end position="414"/>
    </location>
</feature>
<feature type="compositionally biased region" description="Basic and acidic residues" evidence="1">
    <location>
        <begin position="587"/>
        <end position="597"/>
    </location>
</feature>
<dbReference type="VEuPathDB" id="ToxoDB:TGDOM2_255430"/>
<dbReference type="InterPro" id="IPR007268">
    <property type="entry name" value="Rad9/Ddc1"/>
</dbReference>
<dbReference type="GO" id="GO:0000076">
    <property type="term" value="P:DNA replication checkpoint signaling"/>
    <property type="evidence" value="ECO:0007669"/>
    <property type="project" value="TreeGrafter"/>
</dbReference>
<proteinExistence type="predicted"/>
<dbReference type="GO" id="GO:0006281">
    <property type="term" value="P:DNA repair"/>
    <property type="evidence" value="ECO:0007669"/>
    <property type="project" value="TreeGrafter"/>
</dbReference>
<feature type="compositionally biased region" description="Basic and acidic residues" evidence="1">
    <location>
        <begin position="503"/>
        <end position="518"/>
    </location>
</feature>
<dbReference type="Proteomes" id="UP000028837">
    <property type="component" value="Unassembled WGS sequence"/>
</dbReference>
<accession>A0A086JD20</accession>
<feature type="compositionally biased region" description="Basic and acidic residues" evidence="1">
    <location>
        <begin position="383"/>
        <end position="395"/>
    </location>
</feature>
<dbReference type="GO" id="GO:0031573">
    <property type="term" value="P:mitotic intra-S DNA damage checkpoint signaling"/>
    <property type="evidence" value="ECO:0007669"/>
    <property type="project" value="TreeGrafter"/>
</dbReference>
<feature type="compositionally biased region" description="Low complexity" evidence="1">
    <location>
        <begin position="779"/>
        <end position="788"/>
    </location>
</feature>
<evidence type="ECO:0000313" key="3">
    <source>
        <dbReference type="Proteomes" id="UP000028837"/>
    </source>
</evidence>
<evidence type="ECO:0000313" key="2">
    <source>
        <dbReference type="EMBL" id="KFG30038.1"/>
    </source>
</evidence>
<comment type="caution">
    <text evidence="2">The sequence shown here is derived from an EMBL/GenBank/DDBJ whole genome shotgun (WGS) entry which is preliminary data.</text>
</comment>
<dbReference type="Pfam" id="PF04139">
    <property type="entry name" value="Rad9"/>
    <property type="match status" value="1"/>
</dbReference>
<feature type="compositionally biased region" description="Basic and acidic residues" evidence="1">
    <location>
        <begin position="622"/>
        <end position="632"/>
    </location>
</feature>
<name>A0A086JD20_TOXGO</name>
<dbReference type="Gene3D" id="3.70.10.10">
    <property type="match status" value="1"/>
</dbReference>
<feature type="compositionally biased region" description="Basic and acidic residues" evidence="1">
    <location>
        <begin position="645"/>
        <end position="681"/>
    </location>
</feature>
<dbReference type="AlphaFoldDB" id="A0A086JD20"/>
<feature type="region of interest" description="Disordered" evidence="1">
    <location>
        <begin position="483"/>
        <end position="684"/>
    </location>
</feature>
<feature type="compositionally biased region" description="Basic and acidic residues" evidence="1">
    <location>
        <begin position="746"/>
        <end position="769"/>
    </location>
</feature>
<organism evidence="2 3">
    <name type="scientific">Toxoplasma gondii GAB2-2007-GAL-DOM2</name>
    <dbReference type="NCBI Taxonomy" id="1130820"/>
    <lineage>
        <taxon>Eukaryota</taxon>
        <taxon>Sar</taxon>
        <taxon>Alveolata</taxon>
        <taxon>Apicomplexa</taxon>
        <taxon>Conoidasida</taxon>
        <taxon>Coccidia</taxon>
        <taxon>Eucoccidiorida</taxon>
        <taxon>Eimeriorina</taxon>
        <taxon>Sarcocystidae</taxon>
        <taxon>Toxoplasma</taxon>
    </lineage>
</organism>
<dbReference type="EMBL" id="AHZU02001673">
    <property type="protein sequence ID" value="KFG30038.1"/>
    <property type="molecule type" value="Genomic_DNA"/>
</dbReference>
<feature type="region of interest" description="Disordered" evidence="1">
    <location>
        <begin position="723"/>
        <end position="790"/>
    </location>
</feature>
<sequence>MELELSFAEALVFRRALNALRSVCRDIRVYVHRNSLHLEGLNDSRTAWMQVAFARCFFSSFRLLKKNHASRTAGVEKEAFERGAGATEDSAEERFEATVSGKQLWKAIAKAVSPSSGSASGRGTLTLDRMLIKGILSTHADATDSSALSLTFFFRGLPVTQTVLISAVNAPHTLPVFIRWKRRHLIAMPARSWMKLLDEYLLNPENVTLVHDVAGEALKVQSEWQPHAPNRRDLENSEEAKQTAAFQGLYGEIVLEKNHFDRLVFDSRLPAFSHLTFSSRELRATAALCEHFEAPLTVSYRLPGRPVVCCFGAAAPLAAASLQEEAPVSSSSSPSSSTSSSENSSPAFVPHQILREALRCVQEEYEAAKTVRRSSFDGVSGHPEGEASAREKAGEDGAACGARRQEGRGALRGKHRASRAWAGFVWISTSPLESAEGAASEDASVWGDDYLDYVELYRQLEEPVSAAAEEFFAPAPHPSPCAFASASSLAPRSGSHRAPRATDSQETRERSSQQKRDEESETVGGSQACGSRERARVDGGEESGRGDSRERGETASGEAPDSTCVSSAFVDNTEKRNPCLSRRTERRLKETGENEGSREDDEESVATWLGEDEEPEEMEAFLDSRESGETAERATNAAGETVDADEMRKEEKGAEIHRRNADSRKIHEEGNAENEKERETWRQASRARVRRWIEHQSLAGAAEMYRHLAGAFANVRLSSVSTPLSPRRRHARLPVPASEEDLCSSSEERGETRKTKGPEGEKESREDARMTSSTDDESVSSVSLSDVEMPGEWLVSEKDWEAGCL</sequence>
<gene>
    <name evidence="2" type="ORF">TGDOM2_255430</name>
</gene>
<dbReference type="PANTHER" id="PTHR15237:SF0">
    <property type="entry name" value="CELL CYCLE CHECKPOINT CONTROL PROTEIN"/>
    <property type="match status" value="1"/>
</dbReference>
<dbReference type="GO" id="GO:0071479">
    <property type="term" value="P:cellular response to ionizing radiation"/>
    <property type="evidence" value="ECO:0007669"/>
    <property type="project" value="TreeGrafter"/>
</dbReference>
<protein>
    <submittedName>
        <fullName evidence="2">Rad9 protein</fullName>
    </submittedName>
</protein>